<organism evidence="10 11">
    <name type="scientific">Lacticaseibacillus hegangensis</name>
    <dbReference type="NCBI Taxonomy" id="2486010"/>
    <lineage>
        <taxon>Bacteria</taxon>
        <taxon>Bacillati</taxon>
        <taxon>Bacillota</taxon>
        <taxon>Bacilli</taxon>
        <taxon>Lactobacillales</taxon>
        <taxon>Lactobacillaceae</taxon>
        <taxon>Lacticaseibacillus</taxon>
    </lineage>
</organism>
<name>A0ABW4CUJ0_9LACO</name>
<dbReference type="SUPFAM" id="SSF51306">
    <property type="entry name" value="LexA/Signal peptidase"/>
    <property type="match status" value="1"/>
</dbReference>
<protein>
    <recommendedName>
        <fullName evidence="4 7">Signal peptidase I</fullName>
        <ecNumber evidence="4 7">3.4.21.89</ecNumber>
    </recommendedName>
</protein>
<feature type="domain" description="Peptidase S26" evidence="9">
    <location>
        <begin position="5"/>
        <end position="181"/>
    </location>
</feature>
<keyword evidence="7" id="KW-0812">Transmembrane</keyword>
<evidence type="ECO:0000256" key="8">
    <source>
        <dbReference type="RuleBase" id="RU362042"/>
    </source>
</evidence>
<evidence type="ECO:0000256" key="5">
    <source>
        <dbReference type="ARBA" id="ARBA00022670"/>
    </source>
</evidence>
<keyword evidence="11" id="KW-1185">Reference proteome</keyword>
<feature type="transmembrane region" description="Helical" evidence="7">
    <location>
        <begin position="193"/>
        <end position="216"/>
    </location>
</feature>
<dbReference type="EMBL" id="JBHTOK010000059">
    <property type="protein sequence ID" value="MFD1441086.1"/>
    <property type="molecule type" value="Genomic_DNA"/>
</dbReference>
<proteinExistence type="inferred from homology"/>
<dbReference type="InterPro" id="IPR019757">
    <property type="entry name" value="Pept_S26A_signal_pept_1_Lys-AS"/>
</dbReference>
<dbReference type="Gene3D" id="2.10.109.10">
    <property type="entry name" value="Umud Fragment, subunit A"/>
    <property type="match status" value="1"/>
</dbReference>
<evidence type="ECO:0000256" key="7">
    <source>
        <dbReference type="RuleBase" id="RU003993"/>
    </source>
</evidence>
<dbReference type="InterPro" id="IPR019756">
    <property type="entry name" value="Pept_S26A_signal_pept_1_Ser-AS"/>
</dbReference>
<sequence length="227" mass="25566">MTRKAVSRVLFVLMIAATLFSVLTPLESVRGKSMAPTLKPGQWLVVANYRLLKHAGLKPKQSDIVTFANDGKVPYLPPRRQLVKRVVGMPGDLIGINQTTVYRNSRALKEPYVKHPMNNAKYQYDGRPDGGQPFADPSYQRSSYLRSGEYFVMGDNRPNSADSRWFGPISKAQITGVVVARLPIRRTGPAQNALWILLHFLPMFLVVAWFLVACWPDLRVMLSRPRG</sequence>
<evidence type="ECO:0000313" key="11">
    <source>
        <dbReference type="Proteomes" id="UP001597212"/>
    </source>
</evidence>
<comment type="similarity">
    <text evidence="3 8">Belongs to the peptidase S26 family.</text>
</comment>
<keyword evidence="7" id="KW-1133">Transmembrane helix</keyword>
<dbReference type="NCBIfam" id="TIGR02227">
    <property type="entry name" value="sigpep_I_bact"/>
    <property type="match status" value="1"/>
</dbReference>
<accession>A0ABW4CUJ0</accession>
<comment type="subcellular location">
    <subcellularLocation>
        <location evidence="2">Cell membrane</location>
        <topology evidence="2">Single-pass type II membrane protein</topology>
    </subcellularLocation>
    <subcellularLocation>
        <location evidence="8">Membrane</location>
        <topology evidence="8">Single-pass type II membrane protein</topology>
    </subcellularLocation>
</comment>
<reference evidence="11" key="1">
    <citation type="journal article" date="2019" name="Int. J. Syst. Evol. Microbiol.">
        <title>The Global Catalogue of Microorganisms (GCM) 10K type strain sequencing project: providing services to taxonomists for standard genome sequencing and annotation.</title>
        <authorList>
            <consortium name="The Broad Institute Genomics Platform"/>
            <consortium name="The Broad Institute Genome Sequencing Center for Infectious Disease"/>
            <person name="Wu L."/>
            <person name="Ma J."/>
        </authorList>
    </citation>
    <scope>NUCLEOTIDE SEQUENCE [LARGE SCALE GENOMIC DNA]</scope>
    <source>
        <strain evidence="11">CCM 8912</strain>
    </source>
</reference>
<dbReference type="Proteomes" id="UP001597212">
    <property type="component" value="Unassembled WGS sequence"/>
</dbReference>
<dbReference type="InterPro" id="IPR019758">
    <property type="entry name" value="Pept_S26A_signal_pept_1_CS"/>
</dbReference>
<keyword evidence="7" id="KW-0472">Membrane</keyword>
<keyword evidence="5 7" id="KW-0645">Protease</keyword>
<evidence type="ECO:0000256" key="1">
    <source>
        <dbReference type="ARBA" id="ARBA00000677"/>
    </source>
</evidence>
<dbReference type="EC" id="3.4.21.89" evidence="4 7"/>
<dbReference type="InterPro" id="IPR036286">
    <property type="entry name" value="LexA/Signal_pep-like_sf"/>
</dbReference>
<comment type="catalytic activity">
    <reaction evidence="1 7">
        <text>Cleavage of hydrophobic, N-terminal signal or leader sequences from secreted and periplasmic proteins.</text>
        <dbReference type="EC" id="3.4.21.89"/>
    </reaction>
</comment>
<gene>
    <name evidence="10" type="primary">lepB</name>
    <name evidence="10" type="ORF">ACFQ5K_06850</name>
</gene>
<evidence type="ECO:0000259" key="9">
    <source>
        <dbReference type="Pfam" id="PF10502"/>
    </source>
</evidence>
<dbReference type="RefSeq" id="WP_125757680.1">
    <property type="nucleotide sequence ID" value="NZ_JBHTOK010000059.1"/>
</dbReference>
<evidence type="ECO:0000256" key="3">
    <source>
        <dbReference type="ARBA" id="ARBA00009370"/>
    </source>
</evidence>
<dbReference type="CDD" id="cd06530">
    <property type="entry name" value="S26_SPase_I"/>
    <property type="match status" value="1"/>
</dbReference>
<evidence type="ECO:0000256" key="4">
    <source>
        <dbReference type="ARBA" id="ARBA00013208"/>
    </source>
</evidence>
<dbReference type="PROSITE" id="PS00501">
    <property type="entry name" value="SPASE_I_1"/>
    <property type="match status" value="1"/>
</dbReference>
<dbReference type="PRINTS" id="PR00727">
    <property type="entry name" value="LEADERPTASE"/>
</dbReference>
<dbReference type="InterPro" id="IPR000223">
    <property type="entry name" value="Pept_S26A_signal_pept_1"/>
</dbReference>
<evidence type="ECO:0000256" key="2">
    <source>
        <dbReference type="ARBA" id="ARBA00004401"/>
    </source>
</evidence>
<evidence type="ECO:0000313" key="10">
    <source>
        <dbReference type="EMBL" id="MFD1441086.1"/>
    </source>
</evidence>
<dbReference type="GO" id="GO:0009003">
    <property type="term" value="F:signal peptidase activity"/>
    <property type="evidence" value="ECO:0007669"/>
    <property type="project" value="UniProtKB-EC"/>
</dbReference>
<dbReference type="InterPro" id="IPR019533">
    <property type="entry name" value="Peptidase_S26"/>
</dbReference>
<dbReference type="PROSITE" id="PS00760">
    <property type="entry name" value="SPASE_I_2"/>
    <property type="match status" value="1"/>
</dbReference>
<comment type="caution">
    <text evidence="10">The sequence shown here is derived from an EMBL/GenBank/DDBJ whole genome shotgun (WGS) entry which is preliminary data.</text>
</comment>
<dbReference type="Pfam" id="PF10502">
    <property type="entry name" value="Peptidase_S26"/>
    <property type="match status" value="1"/>
</dbReference>
<dbReference type="PROSITE" id="PS00761">
    <property type="entry name" value="SPASE_I_3"/>
    <property type="match status" value="1"/>
</dbReference>
<dbReference type="PANTHER" id="PTHR43390">
    <property type="entry name" value="SIGNAL PEPTIDASE I"/>
    <property type="match status" value="1"/>
</dbReference>
<keyword evidence="6 7" id="KW-0378">Hydrolase</keyword>
<evidence type="ECO:0000256" key="6">
    <source>
        <dbReference type="ARBA" id="ARBA00022801"/>
    </source>
</evidence>
<dbReference type="PANTHER" id="PTHR43390:SF1">
    <property type="entry name" value="CHLOROPLAST PROCESSING PEPTIDASE"/>
    <property type="match status" value="1"/>
</dbReference>